<comment type="caution">
    <text evidence="2">The sequence shown here is derived from an EMBL/GenBank/DDBJ whole genome shotgun (WGS) entry which is preliminary data.</text>
</comment>
<sequence>MRACVLVVCVLLFAVALCRTRDEQTATCNVCNAIIPMIEDMRAEGDSWHDIKSSLAEWCRALPDLGPIKTQSCVNESKATCDDIEFDDYTTDTVCQVEWGCDPVA</sequence>
<dbReference type="EMBL" id="BDIP01002235">
    <property type="protein sequence ID" value="GIQ85965.1"/>
    <property type="molecule type" value="Genomic_DNA"/>
</dbReference>
<feature type="chain" id="PRO_5039890315" description="Saposin B-type domain-containing protein" evidence="1">
    <location>
        <begin position="21"/>
        <end position="105"/>
    </location>
</feature>
<keyword evidence="3" id="KW-1185">Reference proteome</keyword>
<dbReference type="InterPro" id="IPR011001">
    <property type="entry name" value="Saposin-like"/>
</dbReference>
<evidence type="ECO:0000313" key="2">
    <source>
        <dbReference type="EMBL" id="GIQ85965.1"/>
    </source>
</evidence>
<gene>
    <name evidence="2" type="ORF">KIPB_007728</name>
</gene>
<reference evidence="2 3" key="1">
    <citation type="journal article" date="2018" name="PLoS ONE">
        <title>The draft genome of Kipferlia bialata reveals reductive genome evolution in fornicate parasites.</title>
        <authorList>
            <person name="Tanifuji G."/>
            <person name="Takabayashi S."/>
            <person name="Kume K."/>
            <person name="Takagi M."/>
            <person name="Nakayama T."/>
            <person name="Kamikawa R."/>
            <person name="Inagaki Y."/>
            <person name="Hashimoto T."/>
        </authorList>
    </citation>
    <scope>NUCLEOTIDE SEQUENCE [LARGE SCALE GENOMIC DNA]</scope>
    <source>
        <strain evidence="2">NY0173</strain>
    </source>
</reference>
<dbReference type="SUPFAM" id="SSF47862">
    <property type="entry name" value="Saposin"/>
    <property type="match status" value="1"/>
</dbReference>
<accession>A0A9K3GKX3</accession>
<proteinExistence type="predicted"/>
<evidence type="ECO:0008006" key="4">
    <source>
        <dbReference type="Google" id="ProtNLM"/>
    </source>
</evidence>
<name>A0A9K3GKX3_9EUKA</name>
<evidence type="ECO:0000256" key="1">
    <source>
        <dbReference type="SAM" id="SignalP"/>
    </source>
</evidence>
<protein>
    <recommendedName>
        <fullName evidence="4">Saposin B-type domain-containing protein</fullName>
    </recommendedName>
</protein>
<dbReference type="AlphaFoldDB" id="A0A9K3GKX3"/>
<feature type="signal peptide" evidence="1">
    <location>
        <begin position="1"/>
        <end position="20"/>
    </location>
</feature>
<evidence type="ECO:0000313" key="3">
    <source>
        <dbReference type="Proteomes" id="UP000265618"/>
    </source>
</evidence>
<keyword evidence="1" id="KW-0732">Signal</keyword>
<dbReference type="Proteomes" id="UP000265618">
    <property type="component" value="Unassembled WGS sequence"/>
</dbReference>
<organism evidence="2 3">
    <name type="scientific">Kipferlia bialata</name>
    <dbReference type="NCBI Taxonomy" id="797122"/>
    <lineage>
        <taxon>Eukaryota</taxon>
        <taxon>Metamonada</taxon>
        <taxon>Carpediemonas-like organisms</taxon>
        <taxon>Kipferlia</taxon>
    </lineage>
</organism>